<dbReference type="Proteomes" id="UP000637423">
    <property type="component" value="Unassembled WGS sequence"/>
</dbReference>
<keyword evidence="1" id="KW-0805">Transcription regulation</keyword>
<feature type="domain" description="HTH tetR-type" evidence="5">
    <location>
        <begin position="10"/>
        <end position="70"/>
    </location>
</feature>
<dbReference type="InterPro" id="IPR036271">
    <property type="entry name" value="Tet_transcr_reg_TetR-rel_C_sf"/>
</dbReference>
<dbReference type="InterPro" id="IPR001647">
    <property type="entry name" value="HTH_TetR"/>
</dbReference>
<evidence type="ECO:0000313" key="6">
    <source>
        <dbReference type="EMBL" id="GGC69414.1"/>
    </source>
</evidence>
<dbReference type="InterPro" id="IPR009057">
    <property type="entry name" value="Homeodomain-like_sf"/>
</dbReference>
<gene>
    <name evidence="6" type="ORF">GCM10011396_15550</name>
</gene>
<dbReference type="GO" id="GO:0003677">
    <property type="term" value="F:DNA binding"/>
    <property type="evidence" value="ECO:0007669"/>
    <property type="project" value="UniProtKB-UniRule"/>
</dbReference>
<keyword evidence="2 4" id="KW-0238">DNA-binding</keyword>
<reference evidence="6" key="2">
    <citation type="submission" date="2020-09" db="EMBL/GenBank/DDBJ databases">
        <authorList>
            <person name="Sun Q."/>
            <person name="Zhou Y."/>
        </authorList>
    </citation>
    <scope>NUCLEOTIDE SEQUENCE</scope>
    <source>
        <strain evidence="6">CGMCC 1.10998</strain>
    </source>
</reference>
<evidence type="ECO:0000313" key="7">
    <source>
        <dbReference type="Proteomes" id="UP000637423"/>
    </source>
</evidence>
<dbReference type="RefSeq" id="WP_188565342.1">
    <property type="nucleotide sequence ID" value="NZ_BMED01000001.1"/>
</dbReference>
<reference evidence="6" key="1">
    <citation type="journal article" date="2014" name="Int. J. Syst. Evol. Microbiol.">
        <title>Complete genome sequence of Corynebacterium casei LMG S-19264T (=DSM 44701T), isolated from a smear-ripened cheese.</title>
        <authorList>
            <consortium name="US DOE Joint Genome Institute (JGI-PGF)"/>
            <person name="Walter F."/>
            <person name="Albersmeier A."/>
            <person name="Kalinowski J."/>
            <person name="Ruckert C."/>
        </authorList>
    </citation>
    <scope>NUCLEOTIDE SEQUENCE</scope>
    <source>
        <strain evidence="6">CGMCC 1.10998</strain>
    </source>
</reference>
<evidence type="ECO:0000256" key="4">
    <source>
        <dbReference type="PROSITE-ProRule" id="PRU00335"/>
    </source>
</evidence>
<sequence length="199" mass="21331">MPRVSKEQAALNRQHIVEVAARLYKEHGLNGIGVADLMAEAGVTHGGFYGHFASKDALAAEACGLSFDKSSSSWEATIQRNGGDRSAALHEIAHRYLHKKEDCSLSDICVMPTMAADAMRQDQQGPLRQAFTTGTRRLGELLIALMPASFNKKKRRERGLAALSLLVGAMALARASADTELADEILAASDKALAELAAE</sequence>
<keyword evidence="3" id="KW-0804">Transcription</keyword>
<comment type="caution">
    <text evidence="6">The sequence shown here is derived from an EMBL/GenBank/DDBJ whole genome shotgun (WGS) entry which is preliminary data.</text>
</comment>
<dbReference type="Gene3D" id="1.10.10.60">
    <property type="entry name" value="Homeodomain-like"/>
    <property type="match status" value="1"/>
</dbReference>
<evidence type="ECO:0000259" key="5">
    <source>
        <dbReference type="PROSITE" id="PS50977"/>
    </source>
</evidence>
<dbReference type="PANTHER" id="PTHR47506">
    <property type="entry name" value="TRANSCRIPTIONAL REGULATORY PROTEIN"/>
    <property type="match status" value="1"/>
</dbReference>
<dbReference type="PANTHER" id="PTHR47506:SF7">
    <property type="entry name" value="TRANSCRIPTIONAL REGULATORY PROTEIN"/>
    <property type="match status" value="1"/>
</dbReference>
<accession>A0A916UEX4</accession>
<protein>
    <submittedName>
        <fullName evidence="6">TetR family transcriptional regulator</fullName>
    </submittedName>
</protein>
<dbReference type="PROSITE" id="PS50977">
    <property type="entry name" value="HTH_TETR_2"/>
    <property type="match status" value="1"/>
</dbReference>
<dbReference type="Gene3D" id="1.10.357.10">
    <property type="entry name" value="Tetracycline Repressor, domain 2"/>
    <property type="match status" value="1"/>
</dbReference>
<dbReference type="EMBL" id="BMED01000001">
    <property type="protein sequence ID" value="GGC69414.1"/>
    <property type="molecule type" value="Genomic_DNA"/>
</dbReference>
<name>A0A916UEX4_9BURK</name>
<keyword evidence="7" id="KW-1185">Reference proteome</keyword>
<evidence type="ECO:0000256" key="3">
    <source>
        <dbReference type="ARBA" id="ARBA00023163"/>
    </source>
</evidence>
<feature type="DNA-binding region" description="H-T-H motif" evidence="4">
    <location>
        <begin position="33"/>
        <end position="52"/>
    </location>
</feature>
<organism evidence="6 7">
    <name type="scientific">Undibacterium terreum</name>
    <dbReference type="NCBI Taxonomy" id="1224302"/>
    <lineage>
        <taxon>Bacteria</taxon>
        <taxon>Pseudomonadati</taxon>
        <taxon>Pseudomonadota</taxon>
        <taxon>Betaproteobacteria</taxon>
        <taxon>Burkholderiales</taxon>
        <taxon>Oxalobacteraceae</taxon>
        <taxon>Undibacterium</taxon>
    </lineage>
</organism>
<dbReference type="SUPFAM" id="SSF46689">
    <property type="entry name" value="Homeodomain-like"/>
    <property type="match status" value="1"/>
</dbReference>
<dbReference type="AlphaFoldDB" id="A0A916UEX4"/>
<dbReference type="PRINTS" id="PR00455">
    <property type="entry name" value="HTHTETR"/>
</dbReference>
<evidence type="ECO:0000256" key="2">
    <source>
        <dbReference type="ARBA" id="ARBA00023125"/>
    </source>
</evidence>
<evidence type="ECO:0000256" key="1">
    <source>
        <dbReference type="ARBA" id="ARBA00023015"/>
    </source>
</evidence>
<proteinExistence type="predicted"/>
<dbReference type="Pfam" id="PF00440">
    <property type="entry name" value="TetR_N"/>
    <property type="match status" value="1"/>
</dbReference>
<dbReference type="SUPFAM" id="SSF48498">
    <property type="entry name" value="Tetracyclin repressor-like, C-terminal domain"/>
    <property type="match status" value="1"/>
</dbReference>